<accession>A0ACA9PGT4</accession>
<name>A0ACA9PGT4_9GLOM</name>
<sequence length="133" mass="15244">RINDTVESIKQQIQKLKSIPVNSQRLFYLTRELCNEGTLEDYGFQKEGVMFLSLYMNILVVMLDGKTISFRVSECDTVKSVKQKIQDREGIPVHEQRLVYTAQGLVDNEKKLADYNVQDGGLMYLSLRLFGGC</sequence>
<gene>
    <name evidence="1" type="ORF">SPELUC_LOCUS11693</name>
</gene>
<dbReference type="Proteomes" id="UP000789366">
    <property type="component" value="Unassembled WGS sequence"/>
</dbReference>
<comment type="caution">
    <text evidence="1">The sequence shown here is derived from an EMBL/GenBank/DDBJ whole genome shotgun (WGS) entry which is preliminary data.</text>
</comment>
<proteinExistence type="predicted"/>
<evidence type="ECO:0000313" key="1">
    <source>
        <dbReference type="EMBL" id="CAG8708932.1"/>
    </source>
</evidence>
<dbReference type="EMBL" id="CAJVPW010025502">
    <property type="protein sequence ID" value="CAG8708932.1"/>
    <property type="molecule type" value="Genomic_DNA"/>
</dbReference>
<protein>
    <submittedName>
        <fullName evidence="1">15331_t:CDS:1</fullName>
    </submittedName>
</protein>
<feature type="non-terminal residue" evidence="1">
    <location>
        <position position="1"/>
    </location>
</feature>
<reference evidence="1" key="1">
    <citation type="submission" date="2021-06" db="EMBL/GenBank/DDBJ databases">
        <authorList>
            <person name="Kallberg Y."/>
            <person name="Tangrot J."/>
            <person name="Rosling A."/>
        </authorList>
    </citation>
    <scope>NUCLEOTIDE SEQUENCE</scope>
    <source>
        <strain evidence="1">28 12/20/2015</strain>
    </source>
</reference>
<keyword evidence="2" id="KW-1185">Reference proteome</keyword>
<evidence type="ECO:0000313" key="2">
    <source>
        <dbReference type="Proteomes" id="UP000789366"/>
    </source>
</evidence>
<organism evidence="1 2">
    <name type="scientific">Cetraspora pellucida</name>
    <dbReference type="NCBI Taxonomy" id="1433469"/>
    <lineage>
        <taxon>Eukaryota</taxon>
        <taxon>Fungi</taxon>
        <taxon>Fungi incertae sedis</taxon>
        <taxon>Mucoromycota</taxon>
        <taxon>Glomeromycotina</taxon>
        <taxon>Glomeromycetes</taxon>
        <taxon>Diversisporales</taxon>
        <taxon>Gigasporaceae</taxon>
        <taxon>Cetraspora</taxon>
    </lineage>
</organism>